<organism evidence="1 2">
    <name type="scientific">Nocardia terpenica</name>
    <dbReference type="NCBI Taxonomy" id="455432"/>
    <lineage>
        <taxon>Bacteria</taxon>
        <taxon>Bacillati</taxon>
        <taxon>Actinomycetota</taxon>
        <taxon>Actinomycetes</taxon>
        <taxon>Mycobacteriales</taxon>
        <taxon>Nocardiaceae</taxon>
        <taxon>Nocardia</taxon>
    </lineage>
</organism>
<accession>A0A164H3M2</accession>
<evidence type="ECO:0000313" key="1">
    <source>
        <dbReference type="EMBL" id="KZM68173.1"/>
    </source>
</evidence>
<dbReference type="EMBL" id="LWGR01000021">
    <property type="protein sequence ID" value="KZM68173.1"/>
    <property type="molecule type" value="Genomic_DNA"/>
</dbReference>
<evidence type="ECO:0000313" key="2">
    <source>
        <dbReference type="Proteomes" id="UP000076512"/>
    </source>
</evidence>
<dbReference type="AlphaFoldDB" id="A0A164H3M2"/>
<reference evidence="1 2" key="1">
    <citation type="submission" date="2016-04" db="EMBL/GenBank/DDBJ databases">
        <authorList>
            <person name="Evans L.H."/>
            <person name="Alamgir A."/>
            <person name="Owens N."/>
            <person name="Weber N.D."/>
            <person name="Virtaneva K."/>
            <person name="Barbian K."/>
            <person name="Babar A."/>
            <person name="Rosenke K."/>
        </authorList>
    </citation>
    <scope>NUCLEOTIDE SEQUENCE [LARGE SCALE GENOMIC DNA]</scope>
    <source>
        <strain evidence="1 2">IFM 0406</strain>
    </source>
</reference>
<evidence type="ECO:0008006" key="3">
    <source>
        <dbReference type="Google" id="ProtNLM"/>
    </source>
</evidence>
<dbReference type="RefSeq" id="WP_067579540.1">
    <property type="nucleotide sequence ID" value="NZ_JABMCZ010000002.1"/>
</dbReference>
<protein>
    <recommendedName>
        <fullName evidence="3">Hemophore-related protein</fullName>
    </recommendedName>
</protein>
<dbReference type="OrthoDB" id="4558911at2"/>
<name>A0A164H3M2_9NOCA</name>
<sequence length="130" mass="13709">MINGRHALAALALGGFAAGSTLLGSGIAAADAIDDMVPLMTTTCTFEQIDKALHVVDPAVAQRLEQNPANKALLQFMINEPAQIRQTAGEQIINGRMRMKSMTGLAPELGGFKSEMGPALSKVTAVCHKY</sequence>
<keyword evidence="2" id="KW-1185">Reference proteome</keyword>
<gene>
    <name evidence="1" type="ORF">AWN90_09555</name>
</gene>
<comment type="caution">
    <text evidence="1">The sequence shown here is derived from an EMBL/GenBank/DDBJ whole genome shotgun (WGS) entry which is preliminary data.</text>
</comment>
<proteinExistence type="predicted"/>
<dbReference type="Proteomes" id="UP000076512">
    <property type="component" value="Unassembled WGS sequence"/>
</dbReference>